<gene>
    <name evidence="2" type="ORF">SAMN02745784_03220</name>
</gene>
<organism evidence="2 3">
    <name type="scientific">Tissierella praeacuta DSM 18095</name>
    <dbReference type="NCBI Taxonomy" id="1123404"/>
    <lineage>
        <taxon>Bacteria</taxon>
        <taxon>Bacillati</taxon>
        <taxon>Bacillota</taxon>
        <taxon>Tissierellia</taxon>
        <taxon>Tissierellales</taxon>
        <taxon>Tissierellaceae</taxon>
        <taxon>Tissierella</taxon>
    </lineage>
</organism>
<sequence>MSNRVKDLIHFYKKHRRTRSLIMAILVIGYFVFKRFFYNFFEQHLENDIVFYILVMIAVLDLVFDIIVRYYEKKKTS</sequence>
<dbReference type="Proteomes" id="UP000184114">
    <property type="component" value="Unassembled WGS sequence"/>
</dbReference>
<dbReference type="RefSeq" id="WP_072978146.1">
    <property type="nucleotide sequence ID" value="NZ_FQTY01000035.1"/>
</dbReference>
<dbReference type="AlphaFoldDB" id="A0A1M4ZWA6"/>
<keyword evidence="1" id="KW-0812">Transmembrane</keyword>
<keyword evidence="1" id="KW-0472">Membrane</keyword>
<keyword evidence="1" id="KW-1133">Transmembrane helix</keyword>
<feature type="transmembrane region" description="Helical" evidence="1">
    <location>
        <begin position="49"/>
        <end position="71"/>
    </location>
</feature>
<evidence type="ECO:0000313" key="2">
    <source>
        <dbReference type="EMBL" id="SHF22281.1"/>
    </source>
</evidence>
<proteinExistence type="predicted"/>
<name>A0A1M4ZWA6_9FIRM</name>
<evidence type="ECO:0000313" key="3">
    <source>
        <dbReference type="Proteomes" id="UP000184114"/>
    </source>
</evidence>
<dbReference type="EMBL" id="FQTY01000035">
    <property type="protein sequence ID" value="SHF22281.1"/>
    <property type="molecule type" value="Genomic_DNA"/>
</dbReference>
<evidence type="ECO:0000256" key="1">
    <source>
        <dbReference type="SAM" id="Phobius"/>
    </source>
</evidence>
<dbReference type="GeneID" id="90996650"/>
<feature type="transmembrane region" description="Helical" evidence="1">
    <location>
        <begin position="21"/>
        <end position="37"/>
    </location>
</feature>
<keyword evidence="3" id="KW-1185">Reference proteome</keyword>
<accession>A0A1M4ZWA6</accession>
<protein>
    <submittedName>
        <fullName evidence="2">Uncharacterized protein</fullName>
    </submittedName>
</protein>
<reference evidence="3" key="1">
    <citation type="submission" date="2016-11" db="EMBL/GenBank/DDBJ databases">
        <authorList>
            <person name="Varghese N."/>
            <person name="Submissions S."/>
        </authorList>
    </citation>
    <scope>NUCLEOTIDE SEQUENCE [LARGE SCALE GENOMIC DNA]</scope>
    <source>
        <strain evidence="3">DSM 18095</strain>
    </source>
</reference>